<dbReference type="Pfam" id="PF01041">
    <property type="entry name" value="DegT_DnrJ_EryC1"/>
    <property type="match status" value="1"/>
</dbReference>
<reference evidence="4 5" key="1">
    <citation type="journal article" date="2024" name="Front. Microbiol.">
        <title>Novel thermophilic genera Geochorda gen. nov. and Carboxydochorda gen. nov. from the deep terrestrial subsurface reveal the ecophysiological diversity in the class Limnochordia.</title>
        <authorList>
            <person name="Karnachuk O.V."/>
            <person name="Lukina A.P."/>
            <person name="Avakyan M.R."/>
            <person name="Kadnikov V.V."/>
            <person name="Begmatov S."/>
            <person name="Beletsky A.V."/>
            <person name="Vlasova K.G."/>
            <person name="Novikov A.A."/>
            <person name="Shcherbakova V.A."/>
            <person name="Mardanov A.V."/>
            <person name="Ravin N.V."/>
        </authorList>
    </citation>
    <scope>NUCLEOTIDE SEQUENCE [LARGE SCALE GENOMIC DNA]</scope>
    <source>
        <strain evidence="4 5">L945</strain>
    </source>
</reference>
<dbReference type="Gene3D" id="3.90.1150.10">
    <property type="entry name" value="Aspartate Aminotransferase, domain 1"/>
    <property type="match status" value="1"/>
</dbReference>
<dbReference type="Gene3D" id="3.40.640.10">
    <property type="entry name" value="Type I PLP-dependent aspartate aminotransferase-like (Major domain)"/>
    <property type="match status" value="1"/>
</dbReference>
<dbReference type="Proteomes" id="UP001332192">
    <property type="component" value="Chromosome"/>
</dbReference>
<evidence type="ECO:0000313" key="4">
    <source>
        <dbReference type="EMBL" id="WRP18437.1"/>
    </source>
</evidence>
<comment type="similarity">
    <text evidence="2 3">Belongs to the DegT/DnrJ/EryC1 family.</text>
</comment>
<dbReference type="InterPro" id="IPR015424">
    <property type="entry name" value="PyrdxlP-dep_Trfase"/>
</dbReference>
<dbReference type="CDD" id="cd00616">
    <property type="entry name" value="AHBA_syn"/>
    <property type="match status" value="1"/>
</dbReference>
<dbReference type="PIRSF" id="PIRSF000390">
    <property type="entry name" value="PLP_StrS"/>
    <property type="match status" value="1"/>
</dbReference>
<accession>A0ABZ1C084</accession>
<gene>
    <name evidence="4" type="ORF">U7230_05375</name>
</gene>
<dbReference type="PANTHER" id="PTHR30244">
    <property type="entry name" value="TRANSAMINASE"/>
    <property type="match status" value="1"/>
</dbReference>
<dbReference type="RefSeq" id="WP_324717710.1">
    <property type="nucleotide sequence ID" value="NZ_CP141615.1"/>
</dbReference>
<name>A0ABZ1C084_9FIRM</name>
<organism evidence="4 5">
    <name type="scientific">Carboxydichorda subterranea</name>
    <dbReference type="NCBI Taxonomy" id="3109565"/>
    <lineage>
        <taxon>Bacteria</taxon>
        <taxon>Bacillati</taxon>
        <taxon>Bacillota</taxon>
        <taxon>Limnochordia</taxon>
        <taxon>Limnochordales</taxon>
        <taxon>Geochordaceae</taxon>
        <taxon>Carboxydichorda</taxon>
    </lineage>
</organism>
<keyword evidence="4" id="KW-0808">Transferase</keyword>
<dbReference type="InterPro" id="IPR015422">
    <property type="entry name" value="PyrdxlP-dep_Trfase_small"/>
</dbReference>
<keyword evidence="5" id="KW-1185">Reference proteome</keyword>
<evidence type="ECO:0000313" key="5">
    <source>
        <dbReference type="Proteomes" id="UP001332192"/>
    </source>
</evidence>
<evidence type="ECO:0000256" key="2">
    <source>
        <dbReference type="ARBA" id="ARBA00037999"/>
    </source>
</evidence>
<dbReference type="PANTHER" id="PTHR30244:SF36">
    <property type="entry name" value="3-OXO-GLUCOSE-6-PHOSPHATE:GLUTAMATE AMINOTRANSFERASE"/>
    <property type="match status" value="1"/>
</dbReference>
<keyword evidence="4" id="KW-0032">Aminotransferase</keyword>
<dbReference type="EC" id="2.6.1.-" evidence="4"/>
<keyword evidence="1 3" id="KW-0663">Pyridoxal phosphate</keyword>
<evidence type="ECO:0000256" key="3">
    <source>
        <dbReference type="RuleBase" id="RU004508"/>
    </source>
</evidence>
<dbReference type="GO" id="GO:0008483">
    <property type="term" value="F:transaminase activity"/>
    <property type="evidence" value="ECO:0007669"/>
    <property type="project" value="UniProtKB-KW"/>
</dbReference>
<dbReference type="EMBL" id="CP141615">
    <property type="protein sequence ID" value="WRP18437.1"/>
    <property type="molecule type" value="Genomic_DNA"/>
</dbReference>
<dbReference type="InterPro" id="IPR000653">
    <property type="entry name" value="DegT/StrS_aminotransferase"/>
</dbReference>
<proteinExistence type="inferred from homology"/>
<dbReference type="InterPro" id="IPR015421">
    <property type="entry name" value="PyrdxlP-dep_Trfase_major"/>
</dbReference>
<sequence length="375" mass="40814">MNALTHPIPAFDLTRQHARLLPELVEAAREVLASGHMILGANVAALEQEVARLCGVEHGVGVASGTDGLYLALRALGIGPGDEVVTTPFTFLATATSIVRAGATPVFADIEPDTLNTSARRIAEALTPRTRAIVVVHLYGNPVAMEPVMELARARSLKVVEDMAQAIGASYQGRPVGSFADAAVISFYPTKNLGGCGDGGMVVTRDGEVAERLRILRDHGQRHRYVSEDVAGINSRLDELQAALLRVKLRYLDAFTERRRVLARRYREGLAGLDVVPLAETPGGRSVYHQFTVRSARRDRLQAYLKEHGVGSTVYYPVPLHRQAVLQERVAHPRPLPEADRAAQEVLSLPMFPELEVEEVERVCALVREFAVGSA</sequence>
<evidence type="ECO:0000256" key="1">
    <source>
        <dbReference type="ARBA" id="ARBA00022898"/>
    </source>
</evidence>
<protein>
    <submittedName>
        <fullName evidence="4">DegT/DnrJ/EryC1/StrS family aminotransferase</fullName>
        <ecNumber evidence="4">2.6.1.-</ecNumber>
    </submittedName>
</protein>
<dbReference type="SUPFAM" id="SSF53383">
    <property type="entry name" value="PLP-dependent transferases"/>
    <property type="match status" value="1"/>
</dbReference>